<dbReference type="STRING" id="1122189.SAMN02745165_02685"/>
<dbReference type="Proteomes" id="UP000184171">
    <property type="component" value="Unassembled WGS sequence"/>
</dbReference>
<gene>
    <name evidence="2" type="ORF">SAMN02745165_02685</name>
</gene>
<evidence type="ECO:0000313" key="3">
    <source>
        <dbReference type="Proteomes" id="UP000184171"/>
    </source>
</evidence>
<dbReference type="Pfam" id="PF13480">
    <property type="entry name" value="Acetyltransf_6"/>
    <property type="match status" value="1"/>
</dbReference>
<dbReference type="SUPFAM" id="SSF55729">
    <property type="entry name" value="Acyl-CoA N-acyltransferases (Nat)"/>
    <property type="match status" value="2"/>
</dbReference>
<dbReference type="OrthoDB" id="9773932at2"/>
<accession>A0A1M6KE92</accession>
<dbReference type="PANTHER" id="PTHR36174:SF1">
    <property type="entry name" value="LIPID II:GLYCINE GLYCYLTRANSFERASE"/>
    <property type="match status" value="1"/>
</dbReference>
<proteinExistence type="predicted"/>
<dbReference type="InterPro" id="IPR050644">
    <property type="entry name" value="PG_Glycine_Bridge_Synth"/>
</dbReference>
<dbReference type="NCBIfam" id="TIGR03019">
    <property type="entry name" value="pepcterm_femAB"/>
    <property type="match status" value="1"/>
</dbReference>
<evidence type="ECO:0000259" key="1">
    <source>
        <dbReference type="Pfam" id="PF13480"/>
    </source>
</evidence>
<dbReference type="InterPro" id="IPR038740">
    <property type="entry name" value="BioF2-like_GNAT_dom"/>
</dbReference>
<dbReference type="Gene3D" id="3.40.630.30">
    <property type="match status" value="2"/>
</dbReference>
<dbReference type="InterPro" id="IPR016181">
    <property type="entry name" value="Acyl_CoA_acyltransferase"/>
</dbReference>
<evidence type="ECO:0000313" key="2">
    <source>
        <dbReference type="EMBL" id="SHJ57260.1"/>
    </source>
</evidence>
<dbReference type="EMBL" id="FQZT01000010">
    <property type="protein sequence ID" value="SHJ57260.1"/>
    <property type="molecule type" value="Genomic_DNA"/>
</dbReference>
<organism evidence="2 3">
    <name type="scientific">Malonomonas rubra DSM 5091</name>
    <dbReference type="NCBI Taxonomy" id="1122189"/>
    <lineage>
        <taxon>Bacteria</taxon>
        <taxon>Pseudomonadati</taxon>
        <taxon>Thermodesulfobacteriota</taxon>
        <taxon>Desulfuromonadia</taxon>
        <taxon>Desulfuromonadales</taxon>
        <taxon>Geopsychrobacteraceae</taxon>
        <taxon>Malonomonas</taxon>
    </lineage>
</organism>
<reference evidence="2 3" key="1">
    <citation type="submission" date="2016-11" db="EMBL/GenBank/DDBJ databases">
        <authorList>
            <person name="Jaros S."/>
            <person name="Januszkiewicz K."/>
            <person name="Wedrychowicz H."/>
        </authorList>
    </citation>
    <scope>NUCLEOTIDE SEQUENCE [LARGE SCALE GENOMIC DNA]</scope>
    <source>
        <strain evidence="2 3">DSM 5091</strain>
    </source>
</reference>
<keyword evidence="3" id="KW-1185">Reference proteome</keyword>
<protein>
    <submittedName>
        <fullName evidence="2">FemAB-related protein, PEP-CTERM system-associated</fullName>
    </submittedName>
</protein>
<dbReference type="AlphaFoldDB" id="A0A1M6KE92"/>
<name>A0A1M6KE92_MALRU</name>
<dbReference type="RefSeq" id="WP_072909249.1">
    <property type="nucleotide sequence ID" value="NZ_FQZT01000010.1"/>
</dbReference>
<dbReference type="PANTHER" id="PTHR36174">
    <property type="entry name" value="LIPID II:GLYCINE GLYCYLTRANSFERASE"/>
    <property type="match status" value="1"/>
</dbReference>
<sequence length="342" mass="37426">MQIRIATTADQPAWDEYVQNHSEGIAYQLFAWGQAVKQAYGLNSKNLLAESSGAICGVLPLVEFAVPLRGKSLISLPYCDAGGVLADSPEVANDLVGFAVAEAAGANCEIRSSVELSSGPSNQTDKVRMLLELPVGSEQLLAGLKSKLRSQVKKPIRDGLTVKMGGEELVEIFYRVFAANMRDLGSPVHSLLWIKSVVACYAENCRVAVVYTPEGEPAAAGIILLHRQTVSIPWASALREFNRLNPNMLLYWTFLQFAADNGYRAFDFGRSTPGEGTYKFKQQWGAQPKPLFWYQWPDDGVVAEAGKTQKSSKRELIAGIWQKLPVPLATAVGSQVRKYISL</sequence>
<dbReference type="InterPro" id="IPR017469">
    <property type="entry name" value="PEP-CTERM_FemAB-rel"/>
</dbReference>
<feature type="domain" description="BioF2-like acetyltransferase" evidence="1">
    <location>
        <begin position="147"/>
        <end position="281"/>
    </location>
</feature>